<organism evidence="1 2">
    <name type="scientific">Powellomyces hirtus</name>
    <dbReference type="NCBI Taxonomy" id="109895"/>
    <lineage>
        <taxon>Eukaryota</taxon>
        <taxon>Fungi</taxon>
        <taxon>Fungi incertae sedis</taxon>
        <taxon>Chytridiomycota</taxon>
        <taxon>Chytridiomycota incertae sedis</taxon>
        <taxon>Chytridiomycetes</taxon>
        <taxon>Spizellomycetales</taxon>
        <taxon>Powellomycetaceae</taxon>
        <taxon>Powellomyces</taxon>
    </lineage>
</organism>
<keyword evidence="2" id="KW-1185">Reference proteome</keyword>
<dbReference type="CDD" id="cd09917">
    <property type="entry name" value="F-box_SF"/>
    <property type="match status" value="1"/>
</dbReference>
<protein>
    <recommendedName>
        <fullName evidence="3">F-box domain-containing protein</fullName>
    </recommendedName>
</protein>
<name>A0A507EGE1_9FUNG</name>
<evidence type="ECO:0000313" key="1">
    <source>
        <dbReference type="EMBL" id="TPX62258.1"/>
    </source>
</evidence>
<dbReference type="SUPFAM" id="SSF81383">
    <property type="entry name" value="F-box domain"/>
    <property type="match status" value="1"/>
</dbReference>
<evidence type="ECO:0008006" key="3">
    <source>
        <dbReference type="Google" id="ProtNLM"/>
    </source>
</evidence>
<comment type="caution">
    <text evidence="1">The sequence shown here is derived from an EMBL/GenBank/DDBJ whole genome shotgun (WGS) entry which is preliminary data.</text>
</comment>
<accession>A0A507EGE1</accession>
<dbReference type="Proteomes" id="UP000318582">
    <property type="component" value="Unassembled WGS sequence"/>
</dbReference>
<gene>
    <name evidence="1" type="ORF">PhCBS80983_g00558</name>
</gene>
<dbReference type="AlphaFoldDB" id="A0A507EGE1"/>
<reference evidence="1 2" key="1">
    <citation type="journal article" date="2019" name="Sci. Rep.">
        <title>Comparative genomics of chytrid fungi reveal insights into the obligate biotrophic and pathogenic lifestyle of Synchytrium endobioticum.</title>
        <authorList>
            <person name="van de Vossenberg B.T.L.H."/>
            <person name="Warris S."/>
            <person name="Nguyen H.D.T."/>
            <person name="van Gent-Pelzer M.P.E."/>
            <person name="Joly D.L."/>
            <person name="van de Geest H.C."/>
            <person name="Bonants P.J.M."/>
            <person name="Smith D.S."/>
            <person name="Levesque C.A."/>
            <person name="van der Lee T.A.J."/>
        </authorList>
    </citation>
    <scope>NUCLEOTIDE SEQUENCE [LARGE SCALE GENOMIC DNA]</scope>
    <source>
        <strain evidence="1 2">CBS 809.83</strain>
    </source>
</reference>
<dbReference type="InterPro" id="IPR036047">
    <property type="entry name" value="F-box-like_dom_sf"/>
</dbReference>
<proteinExistence type="predicted"/>
<dbReference type="EMBL" id="QEAQ01000003">
    <property type="protein sequence ID" value="TPX62258.1"/>
    <property type="molecule type" value="Genomic_DNA"/>
</dbReference>
<evidence type="ECO:0000313" key="2">
    <source>
        <dbReference type="Proteomes" id="UP000318582"/>
    </source>
</evidence>
<sequence>MAQEQVSGNQETAGQKSANFYALPREIWLAILDLTPVKDLLYSRSVSRAWWLDSMRAVARRLNVRGSSGSLDSDRERVRALLCADGEWHEETLKAGDLSCTEVTGLEEVFADKPTISGNLNCQRLEDVRFTFEPADNQWPILGYFVNAEGTLSLTINGRFTEAFEDIDSQTEKKDVQRDADGWSIAYSLRKRPDIVVGSAMADGVPTWFNRRLAWGMPDDVYYCEVEVERFEVDHASSFYTVKRLLLIRVLLFESQREQRETGVSTGVISHTSEKCEVQTKSSPVGQLRAEVLVRERSRGLLTGAGSSTMSNARKQPDFEVHPKPLTDNFYDGAFVQDTGYKRSMGDQANAGNAG</sequence>